<dbReference type="EMBL" id="SLWA01000001">
    <property type="protein sequence ID" value="TCN60813.1"/>
    <property type="molecule type" value="Genomic_DNA"/>
</dbReference>
<accession>A0ABY2B5Z4</accession>
<dbReference type="Pfam" id="PF14362">
    <property type="entry name" value="DUF4407"/>
    <property type="match status" value="1"/>
</dbReference>
<keyword evidence="3" id="KW-1185">Reference proteome</keyword>
<feature type="transmembrane region" description="Helical" evidence="1">
    <location>
        <begin position="296"/>
        <end position="320"/>
    </location>
</feature>
<protein>
    <submittedName>
        <fullName evidence="2">Uncharacterized protein DUF4407</fullName>
    </submittedName>
</protein>
<dbReference type="Proteomes" id="UP000295270">
    <property type="component" value="Unassembled WGS sequence"/>
</dbReference>
<gene>
    <name evidence="2" type="ORF">EV142_101389</name>
</gene>
<sequence length="398" mass="45076">MRENQNFGAKFALSHEPEGRTDEVIINQKSSIMLKQFFILCSGVDRDLLDGCSEGEQTKYVGIGATVFFTAVMAFLASAYALFTVFDSIYPALIFGFVWSLLIFNLDRFIVSTIKKRDRFLDEFLQATPRILLAVIIAIVISKPLEIKIFEKEINTVLLKEKNEMELANKKQVGNYFKSDLDKNKAEITALKNDILKKEKEVNALYSTYITEAEGTAGTKKLGKGPVYKEKREKHDASLKEFATLKAANEAKIAEKEKTGKQLQSDLDKKVSQTQPIIEGFDGLMARINALDKLPWLPSFFIMLLFLAIETSPIIAKLLAPKGEFDFKQEEAETAMKATLSQNKYQRDLLVKTSAEMHDRVYSDIAEDKSLYDLQRKNAKELLELQSNSFVEKQKATL</sequence>
<name>A0ABY2B5Z4_9FLAO</name>
<evidence type="ECO:0000313" key="3">
    <source>
        <dbReference type="Proteomes" id="UP000295270"/>
    </source>
</evidence>
<keyword evidence="1" id="KW-0472">Membrane</keyword>
<reference evidence="2 3" key="1">
    <citation type="journal article" date="2015" name="Stand. Genomic Sci.">
        <title>Genomic Encyclopedia of Bacterial and Archaeal Type Strains, Phase III: the genomes of soil and plant-associated and newly described type strains.</title>
        <authorList>
            <person name="Whitman W.B."/>
            <person name="Woyke T."/>
            <person name="Klenk H.P."/>
            <person name="Zhou Y."/>
            <person name="Lilburn T.G."/>
            <person name="Beck B.J."/>
            <person name="De Vos P."/>
            <person name="Vandamme P."/>
            <person name="Eisen J.A."/>
            <person name="Garrity G."/>
            <person name="Hugenholtz P."/>
            <person name="Kyrpides N.C."/>
        </authorList>
    </citation>
    <scope>NUCLEOTIDE SEQUENCE [LARGE SCALE GENOMIC DNA]</scope>
    <source>
        <strain evidence="2 3">P5626</strain>
    </source>
</reference>
<evidence type="ECO:0000256" key="1">
    <source>
        <dbReference type="SAM" id="Phobius"/>
    </source>
</evidence>
<proteinExistence type="predicted"/>
<dbReference type="InterPro" id="IPR025519">
    <property type="entry name" value="DUF4407"/>
</dbReference>
<evidence type="ECO:0000313" key="2">
    <source>
        <dbReference type="EMBL" id="TCN60813.1"/>
    </source>
</evidence>
<organism evidence="2 3">
    <name type="scientific">Flavobacterium circumlabens</name>
    <dbReference type="NCBI Taxonomy" id="2133765"/>
    <lineage>
        <taxon>Bacteria</taxon>
        <taxon>Pseudomonadati</taxon>
        <taxon>Bacteroidota</taxon>
        <taxon>Flavobacteriia</taxon>
        <taxon>Flavobacteriales</taxon>
        <taxon>Flavobacteriaceae</taxon>
        <taxon>Flavobacterium</taxon>
    </lineage>
</organism>
<keyword evidence="1" id="KW-0812">Transmembrane</keyword>
<comment type="caution">
    <text evidence="2">The sequence shown here is derived from an EMBL/GenBank/DDBJ whole genome shotgun (WGS) entry which is preliminary data.</text>
</comment>
<keyword evidence="1" id="KW-1133">Transmembrane helix</keyword>
<feature type="transmembrane region" description="Helical" evidence="1">
    <location>
        <begin position="60"/>
        <end position="83"/>
    </location>
</feature>
<feature type="transmembrane region" description="Helical" evidence="1">
    <location>
        <begin position="89"/>
        <end position="106"/>
    </location>
</feature>